<dbReference type="GO" id="GO:0006935">
    <property type="term" value="P:chemotaxis"/>
    <property type="evidence" value="ECO:0007669"/>
    <property type="project" value="UniProtKB-ARBA"/>
</dbReference>
<evidence type="ECO:0000256" key="2">
    <source>
        <dbReference type="ARBA" id="ARBA00023224"/>
    </source>
</evidence>
<evidence type="ECO:0000256" key="1">
    <source>
        <dbReference type="ARBA" id="ARBA00004370"/>
    </source>
</evidence>
<comment type="subcellular location">
    <subcellularLocation>
        <location evidence="1">Membrane</location>
    </subcellularLocation>
</comment>
<dbReference type="EMBL" id="SOBK01000004">
    <property type="protein sequence ID" value="TDT89036.1"/>
    <property type="molecule type" value="Genomic_DNA"/>
</dbReference>
<dbReference type="FunFam" id="1.10.287.950:FF:000001">
    <property type="entry name" value="Methyl-accepting chemotaxis sensory transducer"/>
    <property type="match status" value="1"/>
</dbReference>
<evidence type="ECO:0000259" key="10">
    <source>
        <dbReference type="PROSITE" id="PS50885"/>
    </source>
</evidence>
<dbReference type="InterPro" id="IPR000700">
    <property type="entry name" value="PAS-assoc_C"/>
</dbReference>
<keyword evidence="5" id="KW-0175">Coiled coil</keyword>
<protein>
    <submittedName>
        <fullName evidence="11">Chemotaxis protein</fullName>
    </submittedName>
    <submittedName>
        <fullName evidence="12">Methyl-accepting chemotaxis sensory transducer with Pas/Pac sensor</fullName>
    </submittedName>
</protein>
<dbReference type="EMBL" id="CP014206">
    <property type="protein sequence ID" value="AMK10558.1"/>
    <property type="molecule type" value="Genomic_DNA"/>
</dbReference>
<evidence type="ECO:0000256" key="4">
    <source>
        <dbReference type="PROSITE-ProRule" id="PRU00284"/>
    </source>
</evidence>
<keyword evidence="2 4" id="KW-0807">Transducer</keyword>
<sequence length="673" mass="72674">MDNFITRSLGVKLILLSSLLTILAFAGLFFYTSISNRDHTLSEVAAAAERVADMLYIAIEDPMAKGDNDGTEVKFLQMAERYPDIKVYLTDYKGEITYSTIHEAERNSIYEVRSENGLPDMIRSGLVEKMSKGELMEIDDKLHFAEVKSIENNPFCYHCHGRSRKILGAMVVAVDVSRQFDALKENQIKSAGISVLGVLALLAALIIFMRRAIVNRITSIATTAEDVAHGNLDAQFTVSGTDELGSLSRYLGAMVDQIKDQLEYNQSVLSGIVVPLFVTDAHQKMKFVNPPLQAILGQTEDELEGRNVADIFDCESSDGSSCNAGEVIGLGEPITGRFIYSRADGTVFPLLFEASPLKDAEGDTVGVICVLIDLTREEEDKKNIELQRQNLLEVANEVTEVANKLNEASNLLSAQMDQLANGVDTTANQTSQVATAMEEMNATVLEVAKNASETADASDKANKVAASGGEVVNKTVEEINSVAAITENLAEALASLSSRAENIGKVMAVINDIADQTNLLALNAAIEAARAGEAGRGFAVVADEVRKLAEKTMDATKEVEGAISLIQQSTTNVVREMDTAKERVLNTSGMAKEAGGVLDQIVEHSNSIADMVNGIATAAEQQSSTSDEINNRVTQINDLSQEVLSGIRESNRGIQEVSEMAEELAGLVAKFRN</sequence>
<dbReference type="SUPFAM" id="SSF55785">
    <property type="entry name" value="PYP-like sensor domain (PAS domain)"/>
    <property type="match status" value="1"/>
</dbReference>
<dbReference type="PROSITE" id="PS50111">
    <property type="entry name" value="CHEMOTAXIS_TRANSDUC_2"/>
    <property type="match status" value="1"/>
</dbReference>
<evidence type="ECO:0000256" key="5">
    <source>
        <dbReference type="SAM" id="Coils"/>
    </source>
</evidence>
<dbReference type="Pfam" id="PF00015">
    <property type="entry name" value="MCPsignal"/>
    <property type="match status" value="1"/>
</dbReference>
<evidence type="ECO:0000256" key="6">
    <source>
        <dbReference type="SAM" id="Phobius"/>
    </source>
</evidence>
<feature type="domain" description="Methyl-accepting transducer" evidence="7">
    <location>
        <begin position="401"/>
        <end position="637"/>
    </location>
</feature>
<accession>A0A126QLK2</accession>
<keyword evidence="6" id="KW-0812">Transmembrane</keyword>
<evidence type="ECO:0000259" key="8">
    <source>
        <dbReference type="PROSITE" id="PS50112"/>
    </source>
</evidence>
<evidence type="ECO:0000259" key="7">
    <source>
        <dbReference type="PROSITE" id="PS50111"/>
    </source>
</evidence>
<keyword evidence="6" id="KW-1133">Transmembrane helix</keyword>
<dbReference type="CDD" id="cd06225">
    <property type="entry name" value="HAMP"/>
    <property type="match status" value="1"/>
</dbReference>
<proteinExistence type="inferred from homology"/>
<dbReference type="InterPro" id="IPR001610">
    <property type="entry name" value="PAC"/>
</dbReference>
<dbReference type="SMART" id="SM00091">
    <property type="entry name" value="PAS"/>
    <property type="match status" value="1"/>
</dbReference>
<dbReference type="InterPro" id="IPR003660">
    <property type="entry name" value="HAMP_dom"/>
</dbReference>
<dbReference type="SMART" id="SM00304">
    <property type="entry name" value="HAMP"/>
    <property type="match status" value="1"/>
</dbReference>
<dbReference type="InterPro" id="IPR000014">
    <property type="entry name" value="PAS"/>
</dbReference>
<feature type="coiled-coil region" evidence="5">
    <location>
        <begin position="374"/>
        <end position="408"/>
    </location>
</feature>
<name>A0A126QLK2_9BACT</name>
<keyword evidence="6" id="KW-0472">Membrane</keyword>
<feature type="domain" description="PAC" evidence="9">
    <location>
        <begin position="332"/>
        <end position="386"/>
    </location>
</feature>
<dbReference type="OrthoDB" id="9816383at2"/>
<organism evidence="12 14">
    <name type="scientific">Pseudodesulfovibrio indicus</name>
    <dbReference type="NCBI Taxonomy" id="1716143"/>
    <lineage>
        <taxon>Bacteria</taxon>
        <taxon>Pseudomonadati</taxon>
        <taxon>Thermodesulfobacteriota</taxon>
        <taxon>Desulfovibrionia</taxon>
        <taxon>Desulfovibrionales</taxon>
        <taxon>Desulfovibrionaceae</taxon>
    </lineage>
</organism>
<dbReference type="Gene3D" id="3.30.450.20">
    <property type="entry name" value="PAS domain"/>
    <property type="match status" value="1"/>
</dbReference>
<keyword evidence="13" id="KW-1185">Reference proteome</keyword>
<dbReference type="Proteomes" id="UP000295506">
    <property type="component" value="Unassembled WGS sequence"/>
</dbReference>
<feature type="transmembrane region" description="Helical" evidence="6">
    <location>
        <begin position="12"/>
        <end position="31"/>
    </location>
</feature>
<dbReference type="CDD" id="cd00130">
    <property type="entry name" value="PAS"/>
    <property type="match status" value="1"/>
</dbReference>
<dbReference type="InterPro" id="IPR035965">
    <property type="entry name" value="PAS-like_dom_sf"/>
</dbReference>
<dbReference type="Gene3D" id="1.10.287.950">
    <property type="entry name" value="Methyl-accepting chemotaxis protein"/>
    <property type="match status" value="1"/>
</dbReference>
<dbReference type="SUPFAM" id="SSF58104">
    <property type="entry name" value="Methyl-accepting chemotaxis protein (MCP) signaling domain"/>
    <property type="match status" value="1"/>
</dbReference>
<dbReference type="KEGG" id="dej:AWY79_05215"/>
<dbReference type="GO" id="GO:0016020">
    <property type="term" value="C:membrane"/>
    <property type="evidence" value="ECO:0007669"/>
    <property type="project" value="UniProtKB-SubCell"/>
</dbReference>
<dbReference type="InterPro" id="IPR004089">
    <property type="entry name" value="MCPsignal_dom"/>
</dbReference>
<dbReference type="Pfam" id="PF13426">
    <property type="entry name" value="PAS_9"/>
    <property type="match status" value="1"/>
</dbReference>
<dbReference type="Proteomes" id="UP000055611">
    <property type="component" value="Chromosome"/>
</dbReference>
<dbReference type="PROSITE" id="PS50885">
    <property type="entry name" value="HAMP"/>
    <property type="match status" value="1"/>
</dbReference>
<evidence type="ECO:0000313" key="11">
    <source>
        <dbReference type="EMBL" id="AMK10558.1"/>
    </source>
</evidence>
<dbReference type="PANTHER" id="PTHR32089">
    <property type="entry name" value="METHYL-ACCEPTING CHEMOTAXIS PROTEIN MCPB"/>
    <property type="match status" value="1"/>
</dbReference>
<feature type="transmembrane region" description="Helical" evidence="6">
    <location>
        <begin position="188"/>
        <end position="209"/>
    </location>
</feature>
<dbReference type="PROSITE" id="PS50112">
    <property type="entry name" value="PAS"/>
    <property type="match status" value="1"/>
</dbReference>
<dbReference type="SMART" id="SM00086">
    <property type="entry name" value="PAC"/>
    <property type="match status" value="1"/>
</dbReference>
<dbReference type="Pfam" id="PF00672">
    <property type="entry name" value="HAMP"/>
    <property type="match status" value="1"/>
</dbReference>
<evidence type="ECO:0000313" key="12">
    <source>
        <dbReference type="EMBL" id="TDT89036.1"/>
    </source>
</evidence>
<evidence type="ECO:0000313" key="14">
    <source>
        <dbReference type="Proteomes" id="UP000295506"/>
    </source>
</evidence>
<feature type="domain" description="HAMP" evidence="10">
    <location>
        <begin position="211"/>
        <end position="263"/>
    </location>
</feature>
<comment type="similarity">
    <text evidence="3">Belongs to the methyl-accepting chemotaxis (MCP) protein family.</text>
</comment>
<evidence type="ECO:0000313" key="13">
    <source>
        <dbReference type="Proteomes" id="UP000055611"/>
    </source>
</evidence>
<dbReference type="NCBIfam" id="TIGR00229">
    <property type="entry name" value="sensory_box"/>
    <property type="match status" value="1"/>
</dbReference>
<dbReference type="PANTHER" id="PTHR32089:SF112">
    <property type="entry name" value="LYSOZYME-LIKE PROTEIN-RELATED"/>
    <property type="match status" value="1"/>
</dbReference>
<evidence type="ECO:0000256" key="3">
    <source>
        <dbReference type="ARBA" id="ARBA00029447"/>
    </source>
</evidence>
<dbReference type="GO" id="GO:0007165">
    <property type="term" value="P:signal transduction"/>
    <property type="evidence" value="ECO:0007669"/>
    <property type="project" value="UniProtKB-KW"/>
</dbReference>
<dbReference type="AlphaFoldDB" id="A0A126QLK2"/>
<reference evidence="12 14" key="2">
    <citation type="submission" date="2019-03" db="EMBL/GenBank/DDBJ databases">
        <title>Genomic Encyclopedia of Type Strains, Phase IV (KMG-IV): sequencing the most valuable type-strain genomes for metagenomic binning, comparative biology and taxonomic classification.</title>
        <authorList>
            <person name="Goeker M."/>
        </authorList>
    </citation>
    <scope>NUCLEOTIDE SEQUENCE [LARGE SCALE GENOMIC DNA]</scope>
    <source>
        <strain evidence="12 14">DSM 101483</strain>
    </source>
</reference>
<gene>
    <name evidence="11" type="ORF">AWY79_05215</name>
    <name evidence="12" type="ORF">EDC59_10429</name>
</gene>
<dbReference type="SMART" id="SM00283">
    <property type="entry name" value="MA"/>
    <property type="match status" value="1"/>
</dbReference>
<dbReference type="Gene3D" id="3.30.450.290">
    <property type="match status" value="1"/>
</dbReference>
<reference evidence="11 13" key="1">
    <citation type="journal article" date="2016" name="Front. Microbiol.">
        <title>Genome Sequence of the Piezophilic, Mesophilic Sulfate-Reducing Bacterium Desulfovibrio indicus J2T.</title>
        <authorList>
            <person name="Cao J."/>
            <person name="Maignien L."/>
            <person name="Shao Z."/>
            <person name="Alain K."/>
            <person name="Jebbar M."/>
        </authorList>
    </citation>
    <scope>NUCLEOTIDE SEQUENCE [LARGE SCALE GENOMIC DNA]</scope>
    <source>
        <strain evidence="11 13">J2</strain>
    </source>
</reference>
<dbReference type="Gene3D" id="1.10.8.500">
    <property type="entry name" value="HAMP domain in histidine kinase"/>
    <property type="match status" value="1"/>
</dbReference>
<dbReference type="PROSITE" id="PS50113">
    <property type="entry name" value="PAC"/>
    <property type="match status" value="1"/>
</dbReference>
<feature type="domain" description="PAS" evidence="8">
    <location>
        <begin position="261"/>
        <end position="312"/>
    </location>
</feature>
<dbReference type="CDD" id="cd11386">
    <property type="entry name" value="MCP_signal"/>
    <property type="match status" value="1"/>
</dbReference>
<dbReference type="RefSeq" id="WP_066801229.1">
    <property type="nucleotide sequence ID" value="NZ_CP014206.1"/>
</dbReference>
<evidence type="ECO:0000259" key="9">
    <source>
        <dbReference type="PROSITE" id="PS50113"/>
    </source>
</evidence>